<dbReference type="EC" id="2.7.13.3" evidence="3"/>
<evidence type="ECO:0000256" key="8">
    <source>
        <dbReference type="SAM" id="Phobius"/>
    </source>
</evidence>
<dbReference type="EMBL" id="FOKI01000008">
    <property type="protein sequence ID" value="SFA98451.1"/>
    <property type="molecule type" value="Genomic_DNA"/>
</dbReference>
<keyword evidence="4" id="KW-0597">Phosphoprotein</keyword>
<sequence>MWLNNMKKRLTLQFLFWNIIIIYIVQFIFFSVNLLAVHKGFSFSNKFYNFTFSPSEVCEQYKIKLLNSSDDFNLNNENIKVLTDNNVWLQVLDESNKEIFNINKPQEIPKEYLAGDLVQYSTRGYKMPKPSTISAKTFEKNGQKYSVIMGFSANDTFTYTLDFTDEAFKFYEALILLTFLLTIIAGYLFSRKLATPVSDIISNIKLLSKGDFNIKTKKKIGLYKEVNENLKNLANVLYENQQERKNMYKHKEDWIANIAHDLKTPLASINGYAQLLANKDYEIEAQDANRYGEIIIDKAAYIEDLISDLSLIYKFRNKVVPIKYKKENILDIIRETVIDILNNPIYEDRDINIDYDSEEIYLLCNKKYIKRALNNFIFNALIHNPKYTRLDINISSKNGVVLEIKDNGNGIDKEELKVLFNRYYRASNTGESHKGCGLGMAISKEIVEIHNGQIDVHSELNLGTTIIISFKN</sequence>
<dbReference type="STRING" id="84698.SAMN04488528_10083"/>
<evidence type="ECO:0000313" key="11">
    <source>
        <dbReference type="Proteomes" id="UP000198619"/>
    </source>
</evidence>
<organism evidence="10 11">
    <name type="scientific">Clostridium frigidicarnis</name>
    <dbReference type="NCBI Taxonomy" id="84698"/>
    <lineage>
        <taxon>Bacteria</taxon>
        <taxon>Bacillati</taxon>
        <taxon>Bacillota</taxon>
        <taxon>Clostridia</taxon>
        <taxon>Eubacteriales</taxon>
        <taxon>Clostridiaceae</taxon>
        <taxon>Clostridium</taxon>
    </lineage>
</organism>
<evidence type="ECO:0000256" key="5">
    <source>
        <dbReference type="ARBA" id="ARBA00022679"/>
    </source>
</evidence>
<evidence type="ECO:0000256" key="3">
    <source>
        <dbReference type="ARBA" id="ARBA00012438"/>
    </source>
</evidence>
<dbReference type="InterPro" id="IPR003661">
    <property type="entry name" value="HisK_dim/P_dom"/>
</dbReference>
<dbReference type="InterPro" id="IPR050351">
    <property type="entry name" value="BphY/WalK/GraS-like"/>
</dbReference>
<comment type="subcellular location">
    <subcellularLocation>
        <location evidence="2">Membrane</location>
    </subcellularLocation>
</comment>
<dbReference type="Gene3D" id="1.10.287.130">
    <property type="match status" value="1"/>
</dbReference>
<dbReference type="InterPro" id="IPR036097">
    <property type="entry name" value="HisK_dim/P_sf"/>
</dbReference>
<dbReference type="CDD" id="cd00082">
    <property type="entry name" value="HisKA"/>
    <property type="match status" value="1"/>
</dbReference>
<dbReference type="Pfam" id="PF00512">
    <property type="entry name" value="HisKA"/>
    <property type="match status" value="1"/>
</dbReference>
<feature type="domain" description="Histidine kinase" evidence="9">
    <location>
        <begin position="257"/>
        <end position="472"/>
    </location>
</feature>
<feature type="transmembrane region" description="Helical" evidence="8">
    <location>
        <begin position="170"/>
        <end position="189"/>
    </location>
</feature>
<evidence type="ECO:0000256" key="2">
    <source>
        <dbReference type="ARBA" id="ARBA00004370"/>
    </source>
</evidence>
<dbReference type="SUPFAM" id="SSF55874">
    <property type="entry name" value="ATPase domain of HSP90 chaperone/DNA topoisomerase II/histidine kinase"/>
    <property type="match status" value="1"/>
</dbReference>
<dbReference type="PANTHER" id="PTHR42878">
    <property type="entry name" value="TWO-COMPONENT HISTIDINE KINASE"/>
    <property type="match status" value="1"/>
</dbReference>
<dbReference type="SMART" id="SM00387">
    <property type="entry name" value="HATPase_c"/>
    <property type="match status" value="1"/>
</dbReference>
<keyword evidence="8" id="KW-0812">Transmembrane</keyword>
<dbReference type="GO" id="GO:0000156">
    <property type="term" value="F:phosphorelay response regulator activity"/>
    <property type="evidence" value="ECO:0007669"/>
    <property type="project" value="TreeGrafter"/>
</dbReference>
<gene>
    <name evidence="10" type="ORF">SAMN04488528_10083</name>
</gene>
<dbReference type="SMART" id="SM00388">
    <property type="entry name" value="HisKA"/>
    <property type="match status" value="1"/>
</dbReference>
<dbReference type="PANTHER" id="PTHR42878:SF13">
    <property type="entry name" value="HISTIDINE KINASE"/>
    <property type="match status" value="1"/>
</dbReference>
<dbReference type="Gene3D" id="3.30.565.10">
    <property type="entry name" value="Histidine kinase-like ATPase, C-terminal domain"/>
    <property type="match status" value="1"/>
</dbReference>
<dbReference type="InterPro" id="IPR005467">
    <property type="entry name" value="His_kinase_dom"/>
</dbReference>
<evidence type="ECO:0000256" key="1">
    <source>
        <dbReference type="ARBA" id="ARBA00000085"/>
    </source>
</evidence>
<keyword evidence="8" id="KW-0472">Membrane</keyword>
<keyword evidence="11" id="KW-1185">Reference proteome</keyword>
<dbReference type="PROSITE" id="PS50109">
    <property type="entry name" value="HIS_KIN"/>
    <property type="match status" value="1"/>
</dbReference>
<dbReference type="Proteomes" id="UP000198619">
    <property type="component" value="Unassembled WGS sequence"/>
</dbReference>
<reference evidence="10 11" key="1">
    <citation type="submission" date="2016-10" db="EMBL/GenBank/DDBJ databases">
        <authorList>
            <person name="de Groot N.N."/>
        </authorList>
    </citation>
    <scope>NUCLEOTIDE SEQUENCE [LARGE SCALE GENOMIC DNA]</scope>
    <source>
        <strain evidence="10 11">DSM 12271</strain>
    </source>
</reference>
<proteinExistence type="predicted"/>
<evidence type="ECO:0000256" key="4">
    <source>
        <dbReference type="ARBA" id="ARBA00022553"/>
    </source>
</evidence>
<evidence type="ECO:0000256" key="7">
    <source>
        <dbReference type="ARBA" id="ARBA00023012"/>
    </source>
</evidence>
<dbReference type="PRINTS" id="PR00344">
    <property type="entry name" value="BCTRLSENSOR"/>
</dbReference>
<dbReference type="InterPro" id="IPR003594">
    <property type="entry name" value="HATPase_dom"/>
</dbReference>
<keyword evidence="7" id="KW-0902">Two-component regulatory system</keyword>
<dbReference type="Pfam" id="PF02518">
    <property type="entry name" value="HATPase_c"/>
    <property type="match status" value="1"/>
</dbReference>
<dbReference type="GO" id="GO:0030295">
    <property type="term" value="F:protein kinase activator activity"/>
    <property type="evidence" value="ECO:0007669"/>
    <property type="project" value="TreeGrafter"/>
</dbReference>
<feature type="transmembrane region" description="Helical" evidence="8">
    <location>
        <begin position="15"/>
        <end position="37"/>
    </location>
</feature>
<evidence type="ECO:0000313" key="10">
    <source>
        <dbReference type="EMBL" id="SFA98451.1"/>
    </source>
</evidence>
<keyword evidence="8" id="KW-1133">Transmembrane helix</keyword>
<evidence type="ECO:0000256" key="6">
    <source>
        <dbReference type="ARBA" id="ARBA00022777"/>
    </source>
</evidence>
<dbReference type="GO" id="GO:0007234">
    <property type="term" value="P:osmosensory signaling via phosphorelay pathway"/>
    <property type="evidence" value="ECO:0007669"/>
    <property type="project" value="TreeGrafter"/>
</dbReference>
<dbReference type="GO" id="GO:0000155">
    <property type="term" value="F:phosphorelay sensor kinase activity"/>
    <property type="evidence" value="ECO:0007669"/>
    <property type="project" value="InterPro"/>
</dbReference>
<dbReference type="InterPro" id="IPR004358">
    <property type="entry name" value="Sig_transdc_His_kin-like_C"/>
</dbReference>
<dbReference type="SUPFAM" id="SSF47384">
    <property type="entry name" value="Homodimeric domain of signal transducing histidine kinase"/>
    <property type="match status" value="1"/>
</dbReference>
<dbReference type="InterPro" id="IPR036890">
    <property type="entry name" value="HATPase_C_sf"/>
</dbReference>
<name>A0A1I0XBU8_9CLOT</name>
<protein>
    <recommendedName>
        <fullName evidence="3">histidine kinase</fullName>
        <ecNumber evidence="3">2.7.13.3</ecNumber>
    </recommendedName>
</protein>
<accession>A0A1I0XBU8</accession>
<keyword evidence="5" id="KW-0808">Transferase</keyword>
<keyword evidence="6 10" id="KW-0418">Kinase</keyword>
<comment type="catalytic activity">
    <reaction evidence="1">
        <text>ATP + protein L-histidine = ADP + protein N-phospho-L-histidine.</text>
        <dbReference type="EC" id="2.7.13.3"/>
    </reaction>
</comment>
<dbReference type="AlphaFoldDB" id="A0A1I0XBU8"/>
<evidence type="ECO:0000259" key="9">
    <source>
        <dbReference type="PROSITE" id="PS50109"/>
    </source>
</evidence>